<dbReference type="AlphaFoldDB" id="A0A1M6TLP6"/>
<proteinExistence type="predicted"/>
<gene>
    <name evidence="2" type="ORF">SAMN05443507_11710</name>
</gene>
<accession>A0A1M6TLP6</accession>
<keyword evidence="1" id="KW-0812">Transmembrane</keyword>
<feature type="transmembrane region" description="Helical" evidence="1">
    <location>
        <begin position="27"/>
        <end position="43"/>
    </location>
</feature>
<dbReference type="Proteomes" id="UP000184016">
    <property type="component" value="Unassembled WGS sequence"/>
</dbReference>
<evidence type="ECO:0000313" key="2">
    <source>
        <dbReference type="EMBL" id="SHK57840.1"/>
    </source>
</evidence>
<keyword evidence="1" id="KW-0472">Membrane</keyword>
<name>A0A1M6TLP6_9BACL</name>
<sequence length="75" mass="8373">MVRWVISIVFGALAGLAEYFLLIHTPIVAVLVGLNFMLTFALARVKVPFWTKRCGTSTSLESYRDHLCQALITCV</sequence>
<protein>
    <submittedName>
        <fullName evidence="2">Uncharacterized protein</fullName>
    </submittedName>
</protein>
<evidence type="ECO:0000256" key="1">
    <source>
        <dbReference type="SAM" id="Phobius"/>
    </source>
</evidence>
<evidence type="ECO:0000313" key="3">
    <source>
        <dbReference type="Proteomes" id="UP000184016"/>
    </source>
</evidence>
<keyword evidence="1" id="KW-1133">Transmembrane helix</keyword>
<keyword evidence="3" id="KW-1185">Reference proteome</keyword>
<reference evidence="3" key="1">
    <citation type="submission" date="2016-11" db="EMBL/GenBank/DDBJ databases">
        <authorList>
            <person name="Varghese N."/>
            <person name="Submissions S."/>
        </authorList>
    </citation>
    <scope>NUCLEOTIDE SEQUENCE [LARGE SCALE GENOMIC DNA]</scope>
    <source>
        <strain evidence="3">USBA-503</strain>
    </source>
</reference>
<dbReference type="STRING" id="1830138.SAMN05443507_11710"/>
<dbReference type="RefSeq" id="WP_072874498.1">
    <property type="nucleotide sequence ID" value="NZ_FRAF01000017.1"/>
</dbReference>
<organism evidence="2 3">
    <name type="scientific">Alicyclobacillus tolerans</name>
    <dbReference type="NCBI Taxonomy" id="90970"/>
    <lineage>
        <taxon>Bacteria</taxon>
        <taxon>Bacillati</taxon>
        <taxon>Bacillota</taxon>
        <taxon>Bacilli</taxon>
        <taxon>Bacillales</taxon>
        <taxon>Alicyclobacillaceae</taxon>
        <taxon>Alicyclobacillus</taxon>
    </lineage>
</organism>
<dbReference type="EMBL" id="FRAF01000017">
    <property type="protein sequence ID" value="SHK57840.1"/>
    <property type="molecule type" value="Genomic_DNA"/>
</dbReference>